<evidence type="ECO:0000313" key="2">
    <source>
        <dbReference type="EMBL" id="VDM95342.1"/>
    </source>
</evidence>
<organism evidence="4">
    <name type="scientific">Thelazia callipaeda</name>
    <name type="common">Oriental eyeworm</name>
    <name type="synonym">Parasitic nematode</name>
    <dbReference type="NCBI Taxonomy" id="103827"/>
    <lineage>
        <taxon>Eukaryota</taxon>
        <taxon>Metazoa</taxon>
        <taxon>Ecdysozoa</taxon>
        <taxon>Nematoda</taxon>
        <taxon>Chromadorea</taxon>
        <taxon>Rhabditida</taxon>
        <taxon>Spirurina</taxon>
        <taxon>Spiruromorpha</taxon>
        <taxon>Thelazioidea</taxon>
        <taxon>Thelaziidae</taxon>
        <taxon>Thelazia</taxon>
    </lineage>
</organism>
<accession>A0A0N5CK13</accession>
<dbReference type="OMA" id="ITHINCK"/>
<keyword evidence="3" id="KW-1185">Reference proteome</keyword>
<dbReference type="AlphaFoldDB" id="A0A0N5CK13"/>
<evidence type="ECO:0000256" key="1">
    <source>
        <dbReference type="SAM" id="MobiDB-lite"/>
    </source>
</evidence>
<evidence type="ECO:0000313" key="4">
    <source>
        <dbReference type="WBParaSite" id="TCLT_0000039001-mRNA-1"/>
    </source>
</evidence>
<reference evidence="4" key="1">
    <citation type="submission" date="2017-02" db="UniProtKB">
        <authorList>
            <consortium name="WormBaseParasite"/>
        </authorList>
    </citation>
    <scope>IDENTIFICATION</scope>
</reference>
<dbReference type="OrthoDB" id="5919013at2759"/>
<dbReference type="Proteomes" id="UP000276776">
    <property type="component" value="Unassembled WGS sequence"/>
</dbReference>
<proteinExistence type="predicted"/>
<evidence type="ECO:0000313" key="3">
    <source>
        <dbReference type="Proteomes" id="UP000276776"/>
    </source>
</evidence>
<protein>
    <submittedName>
        <fullName evidence="4">Protein muscleblind</fullName>
    </submittedName>
</protein>
<name>A0A0N5CK13_THECL</name>
<feature type="compositionally biased region" description="Polar residues" evidence="1">
    <location>
        <begin position="23"/>
        <end position="33"/>
    </location>
</feature>
<feature type="region of interest" description="Disordered" evidence="1">
    <location>
        <begin position="1"/>
        <end position="46"/>
    </location>
</feature>
<reference evidence="2 3" key="2">
    <citation type="submission" date="2018-11" db="EMBL/GenBank/DDBJ databases">
        <authorList>
            <consortium name="Pathogen Informatics"/>
        </authorList>
    </citation>
    <scope>NUCLEOTIDE SEQUENCE [LARGE SCALE GENOMIC DNA]</scope>
</reference>
<dbReference type="EMBL" id="UYYF01000026">
    <property type="protein sequence ID" value="VDM95342.1"/>
    <property type="molecule type" value="Genomic_DNA"/>
</dbReference>
<gene>
    <name evidence="2" type="ORF">TCLT_LOCUS391</name>
</gene>
<sequence length="229" mass="25346">MENLQSKRIYFDVEDRPPPAYWSTETQSPISDTRNNENESSKQQIKTKIDPKEWLKAPEFVPRSKQLFNESYFYNQKTMGNQFPASNPVNQVILPNTMTRQQIPIPTHAQAQAAALAATIPTQFSPAHTVIDLPQPVMPPQTIVPLSIGQPPPYFMSNTGTGPPQAPAPAPAPAPPPLHVPPMIPFPIPAINQTALALREALDMVPPGYSANITHINCKLSLLHMFNLF</sequence>
<dbReference type="WBParaSite" id="TCLT_0000039001-mRNA-1">
    <property type="protein sequence ID" value="TCLT_0000039001-mRNA-1"/>
    <property type="gene ID" value="TCLT_0000039001"/>
</dbReference>